<dbReference type="AlphaFoldDB" id="A0A6J7DFI3"/>
<sequence length="55" mass="6408">MRAMRSSWRKLFMSKSAKLNMDSSYRDPSLFIMNLIIEIGLPVLAELAISRRKFS</sequence>
<accession>A0A6J7DFI3</accession>
<organism evidence="1">
    <name type="scientific">freshwater metagenome</name>
    <dbReference type="NCBI Taxonomy" id="449393"/>
    <lineage>
        <taxon>unclassified sequences</taxon>
        <taxon>metagenomes</taxon>
        <taxon>ecological metagenomes</taxon>
    </lineage>
</organism>
<evidence type="ECO:0000313" key="1">
    <source>
        <dbReference type="EMBL" id="CAB4869091.1"/>
    </source>
</evidence>
<gene>
    <name evidence="1" type="ORF">UFOPK3461_00217</name>
</gene>
<protein>
    <submittedName>
        <fullName evidence="1">Unannotated protein</fullName>
    </submittedName>
</protein>
<dbReference type="EMBL" id="CAFBLW010000007">
    <property type="protein sequence ID" value="CAB4869091.1"/>
    <property type="molecule type" value="Genomic_DNA"/>
</dbReference>
<proteinExistence type="predicted"/>
<reference evidence="1" key="1">
    <citation type="submission" date="2020-05" db="EMBL/GenBank/DDBJ databases">
        <authorList>
            <person name="Chiriac C."/>
            <person name="Salcher M."/>
            <person name="Ghai R."/>
            <person name="Kavagutti S V."/>
        </authorList>
    </citation>
    <scope>NUCLEOTIDE SEQUENCE</scope>
</reference>
<name>A0A6J7DFI3_9ZZZZ</name>